<dbReference type="InterPro" id="IPR029026">
    <property type="entry name" value="tRNA_m1G_MTases_N"/>
</dbReference>
<dbReference type="STRING" id="1108044.GOOTI_119_00090"/>
<dbReference type="Proteomes" id="UP000005038">
    <property type="component" value="Unassembled WGS sequence"/>
</dbReference>
<dbReference type="CDD" id="cd18095">
    <property type="entry name" value="SpoU-like_rRNA-MTase"/>
    <property type="match status" value="1"/>
</dbReference>
<keyword evidence="2" id="KW-0808">Transferase</keyword>
<dbReference type="GO" id="GO:0008173">
    <property type="term" value="F:RNA methyltransferase activity"/>
    <property type="evidence" value="ECO:0007669"/>
    <property type="project" value="InterPro"/>
</dbReference>
<evidence type="ECO:0000256" key="1">
    <source>
        <dbReference type="ARBA" id="ARBA00022603"/>
    </source>
</evidence>
<dbReference type="GO" id="GO:0003723">
    <property type="term" value="F:RNA binding"/>
    <property type="evidence" value="ECO:0007669"/>
    <property type="project" value="InterPro"/>
</dbReference>
<feature type="compositionally biased region" description="Basic and acidic residues" evidence="3">
    <location>
        <begin position="26"/>
        <end position="39"/>
    </location>
</feature>
<proteinExistence type="predicted"/>
<feature type="domain" description="tRNA/rRNA methyltransferase SpoU type" evidence="4">
    <location>
        <begin position="140"/>
        <end position="280"/>
    </location>
</feature>
<dbReference type="InterPro" id="IPR029028">
    <property type="entry name" value="Alpha/beta_knot_MTases"/>
</dbReference>
<keyword evidence="6" id="KW-1185">Reference proteome</keyword>
<reference evidence="5" key="1">
    <citation type="submission" date="2012-02" db="EMBL/GenBank/DDBJ databases">
        <title>Whole genome shotgun sequence of Gordonia otitidis NBRC 100426.</title>
        <authorList>
            <person name="Yoshida I."/>
            <person name="Hosoyama A."/>
            <person name="Tsuchikane K."/>
            <person name="Katsumata H."/>
            <person name="Yamazaki S."/>
            <person name="Fujita N."/>
        </authorList>
    </citation>
    <scope>NUCLEOTIDE SEQUENCE [LARGE SCALE GENOMIC DNA]</scope>
    <source>
        <strain evidence="5">NBRC 100426</strain>
    </source>
</reference>
<sequence length="290" mass="30561">MPEPVSARPLSVDVIDIDDADDPRVDDFRDLNSVDRRPDLPTLPGGRPGKGLVIAEGVLVAQRMIASRFAPHAFLGVDKRLTELADDLRAPGLSGVPFYRASADVMAQIVGFHLNRGVLGVARRPVGLQVDDVLATARTIAVLEGVNDHENIGSIFRNAAGLGVDAVLFGSGCADPLYRRCVRVSMGHALLVPHARFDDWRGALDLLAEHGFTTVALTPRESAVPLADAVSADKVAVLVGAEGPGLSEAAIRGSHIAARIPMSRGTDSLNVATAAAIAFYERVRSGTITG</sequence>
<gene>
    <name evidence="5" type="ORF">GOOTI_119_00090</name>
</gene>
<dbReference type="Pfam" id="PF00588">
    <property type="entry name" value="SpoU_methylase"/>
    <property type="match status" value="1"/>
</dbReference>
<dbReference type="InterPro" id="IPR029064">
    <property type="entry name" value="Ribosomal_eL30-like_sf"/>
</dbReference>
<dbReference type="EMBL" id="BAFB01000119">
    <property type="protein sequence ID" value="GAB34699.1"/>
    <property type="molecule type" value="Genomic_DNA"/>
</dbReference>
<dbReference type="PANTHER" id="PTHR43191:SF12">
    <property type="entry name" value="RRNA METHYLASE"/>
    <property type="match status" value="1"/>
</dbReference>
<dbReference type="SUPFAM" id="SSF75217">
    <property type="entry name" value="alpha/beta knot"/>
    <property type="match status" value="1"/>
</dbReference>
<evidence type="ECO:0000313" key="6">
    <source>
        <dbReference type="Proteomes" id="UP000005038"/>
    </source>
</evidence>
<evidence type="ECO:0000256" key="2">
    <source>
        <dbReference type="ARBA" id="ARBA00022679"/>
    </source>
</evidence>
<evidence type="ECO:0000259" key="4">
    <source>
        <dbReference type="Pfam" id="PF00588"/>
    </source>
</evidence>
<organism evidence="5 6">
    <name type="scientific">Gordonia otitidis (strain DSM 44809 / CCUG 52243 / JCM 12355 / NBRC 100426 / IFM 10032)</name>
    <dbReference type="NCBI Taxonomy" id="1108044"/>
    <lineage>
        <taxon>Bacteria</taxon>
        <taxon>Bacillati</taxon>
        <taxon>Actinomycetota</taxon>
        <taxon>Actinomycetes</taxon>
        <taxon>Mycobacteriales</taxon>
        <taxon>Gordoniaceae</taxon>
        <taxon>Gordonia</taxon>
    </lineage>
</organism>
<dbReference type="GO" id="GO:0032259">
    <property type="term" value="P:methylation"/>
    <property type="evidence" value="ECO:0007669"/>
    <property type="project" value="UniProtKB-KW"/>
</dbReference>
<comment type="caution">
    <text evidence="5">The sequence shown here is derived from an EMBL/GenBank/DDBJ whole genome shotgun (WGS) entry which is preliminary data.</text>
</comment>
<dbReference type="InterPro" id="IPR001537">
    <property type="entry name" value="SpoU_MeTrfase"/>
</dbReference>
<keyword evidence="1 5" id="KW-0489">Methyltransferase</keyword>
<dbReference type="InterPro" id="IPR051259">
    <property type="entry name" value="rRNA_Methyltransferase"/>
</dbReference>
<dbReference type="PANTHER" id="PTHR43191">
    <property type="entry name" value="RRNA METHYLTRANSFERASE 3"/>
    <property type="match status" value="1"/>
</dbReference>
<dbReference type="AlphaFoldDB" id="H5TMJ1"/>
<accession>H5TMJ1</accession>
<name>H5TMJ1_GORO1</name>
<evidence type="ECO:0000313" key="5">
    <source>
        <dbReference type="EMBL" id="GAB34699.1"/>
    </source>
</evidence>
<dbReference type="SUPFAM" id="SSF55315">
    <property type="entry name" value="L30e-like"/>
    <property type="match status" value="1"/>
</dbReference>
<feature type="region of interest" description="Disordered" evidence="3">
    <location>
        <begin position="26"/>
        <end position="46"/>
    </location>
</feature>
<dbReference type="Gene3D" id="3.40.1280.10">
    <property type="match status" value="1"/>
</dbReference>
<dbReference type="RefSeq" id="WP_007238931.1">
    <property type="nucleotide sequence ID" value="NZ_BAFB01000119.1"/>
</dbReference>
<dbReference type="GO" id="GO:0006396">
    <property type="term" value="P:RNA processing"/>
    <property type="evidence" value="ECO:0007669"/>
    <property type="project" value="InterPro"/>
</dbReference>
<protein>
    <submittedName>
        <fullName evidence="5">RNA methyltransferase</fullName>
    </submittedName>
</protein>
<evidence type="ECO:0000256" key="3">
    <source>
        <dbReference type="SAM" id="MobiDB-lite"/>
    </source>
</evidence>